<organism evidence="3 4">
    <name type="scientific">Deinococcus piscis</name>
    <dbReference type="NCBI Taxonomy" id="394230"/>
    <lineage>
        <taxon>Bacteria</taxon>
        <taxon>Thermotogati</taxon>
        <taxon>Deinococcota</taxon>
        <taxon>Deinococci</taxon>
        <taxon>Deinococcales</taxon>
        <taxon>Deinococcaceae</taxon>
        <taxon>Deinococcus</taxon>
    </lineage>
</organism>
<dbReference type="NCBIfam" id="NF033855">
    <property type="entry name" value="tRNA_MNMC2"/>
    <property type="match status" value="1"/>
</dbReference>
<dbReference type="InterPro" id="IPR008471">
    <property type="entry name" value="MnmC-like_methylTransf"/>
</dbReference>
<feature type="region of interest" description="Disordered" evidence="1">
    <location>
        <begin position="212"/>
        <end position="232"/>
    </location>
</feature>
<feature type="domain" description="MnmC-like methyltransferase" evidence="2">
    <location>
        <begin position="111"/>
        <end position="227"/>
    </location>
</feature>
<evidence type="ECO:0000313" key="3">
    <source>
        <dbReference type="EMBL" id="GHF97310.1"/>
    </source>
</evidence>
<dbReference type="Pfam" id="PF05430">
    <property type="entry name" value="Methyltransf_30"/>
    <property type="match status" value="1"/>
</dbReference>
<accession>A0ABQ3K387</accession>
<dbReference type="PANTHER" id="PTHR39963">
    <property type="entry name" value="SLL0983 PROTEIN"/>
    <property type="match status" value="1"/>
</dbReference>
<protein>
    <recommendedName>
        <fullName evidence="2">MnmC-like methyltransferase domain-containing protein</fullName>
    </recommendedName>
</protein>
<dbReference type="PANTHER" id="PTHR39963:SF1">
    <property type="entry name" value="MNMC-LIKE METHYLTRANSFERASE DOMAIN-CONTAINING PROTEIN"/>
    <property type="match status" value="1"/>
</dbReference>
<dbReference type="InterPro" id="IPR029063">
    <property type="entry name" value="SAM-dependent_MTases_sf"/>
</dbReference>
<reference evidence="4" key="1">
    <citation type="journal article" date="2019" name="Int. J. Syst. Evol. Microbiol.">
        <title>The Global Catalogue of Microorganisms (GCM) 10K type strain sequencing project: providing services to taxonomists for standard genome sequencing and annotation.</title>
        <authorList>
            <consortium name="The Broad Institute Genomics Platform"/>
            <consortium name="The Broad Institute Genome Sequencing Center for Infectious Disease"/>
            <person name="Wu L."/>
            <person name="Ma J."/>
        </authorList>
    </citation>
    <scope>NUCLEOTIDE SEQUENCE [LARGE SCALE GENOMIC DNA]</scope>
    <source>
        <strain evidence="4">CGMCC 1.18439</strain>
    </source>
</reference>
<sequence length="232" mass="24825">MAHELGTADLQPTADGSLTLRSHRFGQTYGSAHGAETQARHVFVGGTGVAVQRRARVLEIGFGVGQNLRSTLVVCDRRPLDYLAYEYDPVPAEVLVQLSGGASGNGAGANHPVWQELMLAWPPPVGGELTIGVQEQRLRVRCLDVLSAELPQGWATTVYLDGFSPEANPELWSDEFLLRVAGALAPGGVLATYSAAGRVRRALVAAGLDVEKRPGPPGKREFLRAEKPVDRP</sequence>
<dbReference type="EMBL" id="BNAL01000005">
    <property type="protein sequence ID" value="GHF97310.1"/>
    <property type="molecule type" value="Genomic_DNA"/>
</dbReference>
<dbReference type="InterPro" id="IPR047785">
    <property type="entry name" value="tRNA_MNMC2"/>
</dbReference>
<keyword evidence="4" id="KW-1185">Reference proteome</keyword>
<dbReference type="Proteomes" id="UP000632154">
    <property type="component" value="Unassembled WGS sequence"/>
</dbReference>
<proteinExistence type="predicted"/>
<comment type="caution">
    <text evidence="3">The sequence shown here is derived from an EMBL/GenBank/DDBJ whole genome shotgun (WGS) entry which is preliminary data.</text>
</comment>
<name>A0ABQ3K387_9DEIO</name>
<dbReference type="Gene3D" id="3.40.50.150">
    <property type="entry name" value="Vaccinia Virus protein VP39"/>
    <property type="match status" value="1"/>
</dbReference>
<evidence type="ECO:0000256" key="1">
    <source>
        <dbReference type="SAM" id="MobiDB-lite"/>
    </source>
</evidence>
<evidence type="ECO:0000259" key="2">
    <source>
        <dbReference type="Pfam" id="PF05430"/>
    </source>
</evidence>
<evidence type="ECO:0000313" key="4">
    <source>
        <dbReference type="Proteomes" id="UP000632154"/>
    </source>
</evidence>
<dbReference type="SUPFAM" id="SSF53335">
    <property type="entry name" value="S-adenosyl-L-methionine-dependent methyltransferases"/>
    <property type="match status" value="1"/>
</dbReference>
<gene>
    <name evidence="3" type="ORF">GCM10017783_06440</name>
</gene>